<reference evidence="3" key="1">
    <citation type="submission" date="2018-07" db="EMBL/GenBank/DDBJ databases">
        <authorList>
            <person name="Zhao J."/>
        </authorList>
    </citation>
    <scope>NUCLEOTIDE SEQUENCE [LARGE SCALE GENOMIC DNA]</scope>
    <source>
        <strain evidence="3">GSSD-12</strain>
    </source>
</reference>
<organism evidence="2 3">
    <name type="scientific">Streptomyces paludis</name>
    <dbReference type="NCBI Taxonomy" id="2282738"/>
    <lineage>
        <taxon>Bacteria</taxon>
        <taxon>Bacillati</taxon>
        <taxon>Actinomycetota</taxon>
        <taxon>Actinomycetes</taxon>
        <taxon>Kitasatosporales</taxon>
        <taxon>Streptomycetaceae</taxon>
        <taxon>Streptomyces</taxon>
    </lineage>
</organism>
<dbReference type="OrthoDB" id="3660195at2"/>
<dbReference type="Gene3D" id="2.40.50.140">
    <property type="entry name" value="Nucleic acid-binding proteins"/>
    <property type="match status" value="1"/>
</dbReference>
<keyword evidence="3" id="KW-1185">Reference proteome</keyword>
<dbReference type="SUPFAM" id="SSF50249">
    <property type="entry name" value="Nucleic acid-binding proteins"/>
    <property type="match status" value="1"/>
</dbReference>
<protein>
    <submittedName>
        <fullName evidence="2">S1 RNA-binding domain-containing protein</fullName>
    </submittedName>
</protein>
<evidence type="ECO:0000313" key="3">
    <source>
        <dbReference type="Proteomes" id="UP000253868"/>
    </source>
</evidence>
<proteinExistence type="predicted"/>
<dbReference type="Proteomes" id="UP000253868">
    <property type="component" value="Chromosome"/>
</dbReference>
<sequence length="425" mass="46788">MFTMHEVRLTRDEQPIEGNVMVVAPFGKKALPDGTTFDFDWLYTDVISPTVIEAGMTPVRGDSVYGPASVLNVVWRAIQQAELVVVDFSCRAPNVAMEYMAAKLIGKRMIYLAQSPDDIPSDVRGLRYIPYSALYADMSHMCGELRLQLEAVRQEPVQEMALIPMATKGTVPARARVVSVSREFAVVRADDGTHGVLGQEDVDWSRIVADMTRLYAVGDVLDGAFELQPTGGAKYTLIAGRPNPWQALAASHPAGHRFTADVHSVRDAGVFVRVTGDINGLVPRSTLPEGVEVRPRSEADVSVVDVDVRRRRVTLKLHERLPAPTPIRQNAYPSVLRAGDRLEGRVHKALPEDEGGYILLKVEGRSRPVLLHCSAMSEELRHDLNAGEVERDEIIDVEVVSVDSSRDKVLVRDLPEEVEDVGTAA</sequence>
<dbReference type="KEGG" id="spad:DVK44_27870"/>
<feature type="domain" description="S1 motif" evidence="1">
    <location>
        <begin position="255"/>
        <end position="318"/>
    </location>
</feature>
<dbReference type="AlphaFoldDB" id="A0A345HVX9"/>
<dbReference type="PROSITE" id="PS50126">
    <property type="entry name" value="S1"/>
    <property type="match status" value="1"/>
</dbReference>
<dbReference type="Pfam" id="PF00575">
    <property type="entry name" value="S1"/>
    <property type="match status" value="1"/>
</dbReference>
<evidence type="ECO:0000313" key="2">
    <source>
        <dbReference type="EMBL" id="AXG80853.1"/>
    </source>
</evidence>
<evidence type="ECO:0000259" key="1">
    <source>
        <dbReference type="PROSITE" id="PS50126"/>
    </source>
</evidence>
<dbReference type="SMART" id="SM00316">
    <property type="entry name" value="S1"/>
    <property type="match status" value="2"/>
</dbReference>
<dbReference type="InterPro" id="IPR003029">
    <property type="entry name" value="S1_domain"/>
</dbReference>
<dbReference type="InterPro" id="IPR012340">
    <property type="entry name" value="NA-bd_OB-fold"/>
</dbReference>
<dbReference type="GO" id="GO:0003676">
    <property type="term" value="F:nucleic acid binding"/>
    <property type="evidence" value="ECO:0007669"/>
    <property type="project" value="InterPro"/>
</dbReference>
<gene>
    <name evidence="2" type="ORF">DVK44_27870</name>
</gene>
<dbReference type="EMBL" id="CP031194">
    <property type="protein sequence ID" value="AXG80853.1"/>
    <property type="molecule type" value="Genomic_DNA"/>
</dbReference>
<accession>A0A345HVX9</accession>
<name>A0A345HVX9_9ACTN</name>